<dbReference type="GO" id="GO:0008168">
    <property type="term" value="F:methyltransferase activity"/>
    <property type="evidence" value="ECO:0007669"/>
    <property type="project" value="UniProtKB-KW"/>
</dbReference>
<dbReference type="PANTHER" id="PTHR43042">
    <property type="entry name" value="SAM-DEPENDENT METHYLTRANSFERASE"/>
    <property type="match status" value="1"/>
</dbReference>
<gene>
    <name evidence="5" type="ORF">NT6N_28980</name>
</gene>
<accession>A0AAT9FPH5</accession>
<reference evidence="5" key="1">
    <citation type="submission" date="2024-07" db="EMBL/GenBank/DDBJ databases">
        <title>Complete genome sequence of Verrucomicrobiaceae bacterium NT6N.</title>
        <authorList>
            <person name="Huang C."/>
            <person name="Takami H."/>
            <person name="Hamasaki K."/>
        </authorList>
    </citation>
    <scope>NUCLEOTIDE SEQUENCE</scope>
    <source>
        <strain evidence="5">NT6N</strain>
    </source>
</reference>
<keyword evidence="1 5" id="KW-0489">Methyltransferase</keyword>
<evidence type="ECO:0000313" key="5">
    <source>
        <dbReference type="EMBL" id="BDS07858.1"/>
    </source>
</evidence>
<dbReference type="InterPro" id="IPR029063">
    <property type="entry name" value="SAM-dependent_MTases_sf"/>
</dbReference>
<name>A0AAT9FPH5_9BACT</name>
<dbReference type="PANTHER" id="PTHR43042:SF3">
    <property type="entry name" value="RIBOSOMAL RNA LARGE SUBUNIT METHYLTRANSFERASE YWBD-RELATED"/>
    <property type="match status" value="1"/>
</dbReference>
<evidence type="ECO:0000256" key="1">
    <source>
        <dbReference type="ARBA" id="ARBA00022603"/>
    </source>
</evidence>
<sequence length="296" mass="33918">MIRHKLQTAVEQRSHLLDEKTNALRLVDGIGDGLSDLFLETFANHWVVSTRDGRLDAEVRQWLESQGRSCYWKRLDQHEKEDPIHIAGPTQHAPFTACESGVNYKIHFKAGYSQGIFLDQRLNRKRVRKYSSEGKTVLNTFAYTGAFSVCAALAGATTTTLDLSQIYLDWARDNFRANDLDPDQHYFCKGDTFHWLKRFARQGRQFDGIILDPPTFSRDDKGKVFRVEKDYHRLVTLAHACLAPSGWLLCCTNCRKLAPRDFAKMVREGAPGRKVTPLAMPEEYTGENYLKSLWVD</sequence>
<feature type="domain" description="S-adenosylmethionine-dependent methyltransferase" evidence="4">
    <location>
        <begin position="93"/>
        <end position="264"/>
    </location>
</feature>
<dbReference type="AlphaFoldDB" id="A0AAT9FPH5"/>
<dbReference type="EMBL" id="AP026866">
    <property type="protein sequence ID" value="BDS07858.1"/>
    <property type="molecule type" value="Genomic_DNA"/>
</dbReference>
<dbReference type="Pfam" id="PF10672">
    <property type="entry name" value="Methyltrans_SAM"/>
    <property type="match status" value="1"/>
</dbReference>
<dbReference type="Gene3D" id="3.30.750.80">
    <property type="entry name" value="RNA methyltransferase domain (HRMD) like"/>
    <property type="match status" value="1"/>
</dbReference>
<organism evidence="5">
    <name type="scientific">Oceaniferula spumae</name>
    <dbReference type="NCBI Taxonomy" id="2979115"/>
    <lineage>
        <taxon>Bacteria</taxon>
        <taxon>Pseudomonadati</taxon>
        <taxon>Verrucomicrobiota</taxon>
        <taxon>Verrucomicrobiia</taxon>
        <taxon>Verrucomicrobiales</taxon>
        <taxon>Verrucomicrobiaceae</taxon>
        <taxon>Oceaniferula</taxon>
    </lineage>
</organism>
<evidence type="ECO:0000259" key="4">
    <source>
        <dbReference type="Pfam" id="PF10672"/>
    </source>
</evidence>
<proteinExistence type="predicted"/>
<dbReference type="SUPFAM" id="SSF53335">
    <property type="entry name" value="S-adenosyl-L-methionine-dependent methyltransferases"/>
    <property type="match status" value="1"/>
</dbReference>
<dbReference type="KEGG" id="osu:NT6N_28980"/>
<evidence type="ECO:0000256" key="2">
    <source>
        <dbReference type="ARBA" id="ARBA00022679"/>
    </source>
</evidence>
<dbReference type="Gene3D" id="3.40.50.150">
    <property type="entry name" value="Vaccinia Virus protein VP39"/>
    <property type="match status" value="1"/>
</dbReference>
<keyword evidence="2" id="KW-0808">Transferase</keyword>
<protein>
    <submittedName>
        <fullName evidence="5">Methyltransferase</fullName>
    </submittedName>
</protein>
<keyword evidence="3" id="KW-0949">S-adenosyl-L-methionine</keyword>
<dbReference type="GO" id="GO:0032259">
    <property type="term" value="P:methylation"/>
    <property type="evidence" value="ECO:0007669"/>
    <property type="project" value="UniProtKB-KW"/>
</dbReference>
<evidence type="ECO:0000256" key="3">
    <source>
        <dbReference type="ARBA" id="ARBA00022691"/>
    </source>
</evidence>
<dbReference type="InterPro" id="IPR019614">
    <property type="entry name" value="SAM-dep_methyl-trfase"/>
</dbReference>